<name>A0A2S5EJJ1_9BACT</name>
<protein>
    <submittedName>
        <fullName evidence="1">Uncharacterized protein</fullName>
    </submittedName>
</protein>
<sequence length="60" mass="7091">MSLYGNSSQLYFDFVYSDYMKEHSEFKYLLDLIDMIDWSVVGDFNNRMEAAGYSCRVLLV</sequence>
<dbReference type="RefSeq" id="WP_103898220.1">
    <property type="nucleotide sequence ID" value="NZ_JALY01000080.1"/>
</dbReference>
<evidence type="ECO:0000313" key="1">
    <source>
        <dbReference type="EMBL" id="POZ93129.1"/>
    </source>
</evidence>
<organism evidence="1 2">
    <name type="scientific">Petrotoga halophila DSM 16923</name>
    <dbReference type="NCBI Taxonomy" id="1122953"/>
    <lineage>
        <taxon>Bacteria</taxon>
        <taxon>Thermotogati</taxon>
        <taxon>Thermotogota</taxon>
        <taxon>Thermotogae</taxon>
        <taxon>Petrotogales</taxon>
        <taxon>Petrotogaceae</taxon>
        <taxon>Petrotoga</taxon>
    </lineage>
</organism>
<dbReference type="Proteomes" id="UP000236950">
    <property type="component" value="Unassembled WGS sequence"/>
</dbReference>
<accession>A0A2S5EJJ1</accession>
<comment type="caution">
    <text evidence="1">The sequence shown here is derived from an EMBL/GenBank/DDBJ whole genome shotgun (WGS) entry which is preliminary data.</text>
</comment>
<dbReference type="EMBL" id="JALY01000080">
    <property type="protein sequence ID" value="POZ93129.1"/>
    <property type="molecule type" value="Genomic_DNA"/>
</dbReference>
<gene>
    <name evidence="1" type="ORF">AA81_03480</name>
</gene>
<dbReference type="AlphaFoldDB" id="A0A2S5EJJ1"/>
<proteinExistence type="predicted"/>
<keyword evidence="2" id="KW-1185">Reference proteome</keyword>
<reference evidence="1 2" key="1">
    <citation type="submission" date="2014-01" db="EMBL/GenBank/DDBJ databases">
        <title>Comparative genomics of Petrotoga.</title>
        <authorList>
            <person name="Chow K."/>
            <person name="Charchuk R."/>
            <person name="Nesbo C.L."/>
        </authorList>
    </citation>
    <scope>NUCLEOTIDE SEQUENCE [LARGE SCALE GENOMIC DNA]</scope>
    <source>
        <strain evidence="1 2">DSM 16923</strain>
    </source>
</reference>
<evidence type="ECO:0000313" key="2">
    <source>
        <dbReference type="Proteomes" id="UP000236950"/>
    </source>
</evidence>